<feature type="compositionally biased region" description="Low complexity" evidence="1">
    <location>
        <begin position="519"/>
        <end position="553"/>
    </location>
</feature>
<accession>M2RKY1</accession>
<dbReference type="Proteomes" id="UP000016930">
    <property type="component" value="Unassembled WGS sequence"/>
</dbReference>
<feature type="region of interest" description="Disordered" evidence="1">
    <location>
        <begin position="298"/>
        <end position="331"/>
    </location>
</feature>
<dbReference type="HOGENOM" id="CLU_390807_0_0_1"/>
<dbReference type="EMBL" id="KB445794">
    <property type="protein sequence ID" value="EMD39132.1"/>
    <property type="molecule type" value="Genomic_DNA"/>
</dbReference>
<feature type="compositionally biased region" description="Polar residues" evidence="1">
    <location>
        <begin position="315"/>
        <end position="331"/>
    </location>
</feature>
<organism evidence="2 3">
    <name type="scientific">Ceriporiopsis subvermispora (strain B)</name>
    <name type="common">White-rot fungus</name>
    <name type="synonym">Gelatoporia subvermispora</name>
    <dbReference type="NCBI Taxonomy" id="914234"/>
    <lineage>
        <taxon>Eukaryota</taxon>
        <taxon>Fungi</taxon>
        <taxon>Dikarya</taxon>
        <taxon>Basidiomycota</taxon>
        <taxon>Agaricomycotina</taxon>
        <taxon>Agaricomycetes</taxon>
        <taxon>Polyporales</taxon>
        <taxon>Gelatoporiaceae</taxon>
        <taxon>Gelatoporia</taxon>
    </lineage>
</organism>
<feature type="region of interest" description="Disordered" evidence="1">
    <location>
        <begin position="449"/>
        <end position="635"/>
    </location>
</feature>
<feature type="compositionally biased region" description="Polar residues" evidence="1">
    <location>
        <begin position="479"/>
        <end position="492"/>
    </location>
</feature>
<feature type="compositionally biased region" description="Polar residues" evidence="1">
    <location>
        <begin position="268"/>
        <end position="280"/>
    </location>
</feature>
<keyword evidence="3" id="KW-1185">Reference proteome</keyword>
<evidence type="ECO:0000313" key="2">
    <source>
        <dbReference type="EMBL" id="EMD39132.1"/>
    </source>
</evidence>
<evidence type="ECO:0000313" key="3">
    <source>
        <dbReference type="Proteomes" id="UP000016930"/>
    </source>
</evidence>
<feature type="region of interest" description="Disordered" evidence="1">
    <location>
        <begin position="339"/>
        <end position="358"/>
    </location>
</feature>
<feature type="region of interest" description="Disordered" evidence="1">
    <location>
        <begin position="252"/>
        <end position="283"/>
    </location>
</feature>
<name>M2RKY1_CERS8</name>
<dbReference type="OrthoDB" id="2646484at2759"/>
<gene>
    <name evidence="2" type="ORF">CERSUDRAFT_93175</name>
</gene>
<dbReference type="AlphaFoldDB" id="M2RKY1"/>
<proteinExistence type="predicted"/>
<feature type="region of interest" description="Disordered" evidence="1">
    <location>
        <begin position="374"/>
        <end position="432"/>
    </location>
</feature>
<protein>
    <submittedName>
        <fullName evidence="2">Uncharacterized protein</fullName>
    </submittedName>
</protein>
<evidence type="ECO:0000256" key="1">
    <source>
        <dbReference type="SAM" id="MobiDB-lite"/>
    </source>
</evidence>
<sequence length="635" mass="68059">MTTVPTLVYRPSDGPPAMHSIPTAPRLKSMLLEPIYIPKWAEALPAGLSPVYNPIIEDGFEQALGAFPAPPWTARGSLIPYDAFHAIFRDKSPWHAGLAANSIDSRLSLSISDSLEFGLSPMPRQNDLGTSARDIFGDGERPAMRDGERPHLVPTIMISNSTAALPISLESSQSLTRDVPLAVRRGRNVPPPLAIGKIRLSNPKQDPYPDIPSAFLGSPSSYSPTFEYSAESPTPSMGLEAMCADLRSRCPEVRAPTSPTRMDHSDKNTLNNPLPRSSSDAESDEWDFAKDLLEVYSQRPSTPDGRLSPVPGSVNAPSDTIPSPDCSTTADVDSFSWASTPTFADSTEHNEDSPPPEIEDLRTQRRKTVIIETGNRASTSLRPDGSAPHNDESDRPVPFEVSAGSCFSPAGCHQSTPPPWSRPASTATVRPVRGILKEKKTVRFSVAPSMHEYLSEDHHEQSGASPRGTSEPIKRGSAAVQQPSALRQSFTPGGNAVPVDAPVEQAEPKRPTFPKHPAVRAAAQRASRPASVEAPAPAAASPASPERAPLRPANGRQSLPPARAPQSAAGRRSVVKAEVGTPKRLMKTASASLPARPADQCVTPVSSGGRARRDSSAQKSRMPVPFRTILTKFRA</sequence>
<reference evidence="2 3" key="1">
    <citation type="journal article" date="2012" name="Proc. Natl. Acad. Sci. U.S.A.">
        <title>Comparative genomics of Ceriporiopsis subvermispora and Phanerochaete chrysosporium provide insight into selective ligninolysis.</title>
        <authorList>
            <person name="Fernandez-Fueyo E."/>
            <person name="Ruiz-Duenas F.J."/>
            <person name="Ferreira P."/>
            <person name="Floudas D."/>
            <person name="Hibbett D.S."/>
            <person name="Canessa P."/>
            <person name="Larrondo L.F."/>
            <person name="James T.Y."/>
            <person name="Seelenfreund D."/>
            <person name="Lobos S."/>
            <person name="Polanco R."/>
            <person name="Tello M."/>
            <person name="Honda Y."/>
            <person name="Watanabe T."/>
            <person name="Watanabe T."/>
            <person name="Ryu J.S."/>
            <person name="Kubicek C.P."/>
            <person name="Schmoll M."/>
            <person name="Gaskell J."/>
            <person name="Hammel K.E."/>
            <person name="St John F.J."/>
            <person name="Vanden Wymelenberg A."/>
            <person name="Sabat G."/>
            <person name="Splinter BonDurant S."/>
            <person name="Syed K."/>
            <person name="Yadav J.S."/>
            <person name="Doddapaneni H."/>
            <person name="Subramanian V."/>
            <person name="Lavin J.L."/>
            <person name="Oguiza J.A."/>
            <person name="Perez G."/>
            <person name="Pisabarro A.G."/>
            <person name="Ramirez L."/>
            <person name="Santoyo F."/>
            <person name="Master E."/>
            <person name="Coutinho P.M."/>
            <person name="Henrissat B."/>
            <person name="Lombard V."/>
            <person name="Magnuson J.K."/>
            <person name="Kuees U."/>
            <person name="Hori C."/>
            <person name="Igarashi K."/>
            <person name="Samejima M."/>
            <person name="Held B.W."/>
            <person name="Barry K.W."/>
            <person name="LaButti K.M."/>
            <person name="Lapidus A."/>
            <person name="Lindquist E.A."/>
            <person name="Lucas S.M."/>
            <person name="Riley R."/>
            <person name="Salamov A.A."/>
            <person name="Hoffmeister D."/>
            <person name="Schwenk D."/>
            <person name="Hadar Y."/>
            <person name="Yarden O."/>
            <person name="de Vries R.P."/>
            <person name="Wiebenga A."/>
            <person name="Stenlid J."/>
            <person name="Eastwood D."/>
            <person name="Grigoriev I.V."/>
            <person name="Berka R.M."/>
            <person name="Blanchette R.A."/>
            <person name="Kersten P."/>
            <person name="Martinez A.T."/>
            <person name="Vicuna R."/>
            <person name="Cullen D."/>
        </authorList>
    </citation>
    <scope>NUCLEOTIDE SEQUENCE [LARGE SCALE GENOMIC DNA]</scope>
    <source>
        <strain evidence="2 3">B</strain>
    </source>
</reference>